<dbReference type="RefSeq" id="WP_017575317.1">
    <property type="nucleotide sequence ID" value="NZ_BMXL01000001.1"/>
</dbReference>
<evidence type="ECO:0000313" key="2">
    <source>
        <dbReference type="Proteomes" id="UP000654947"/>
    </source>
</evidence>
<evidence type="ECO:0008006" key="3">
    <source>
        <dbReference type="Google" id="ProtNLM"/>
    </source>
</evidence>
<organism evidence="1 2">
    <name type="scientific">Nocardiopsis kunsanensis</name>
    <dbReference type="NCBI Taxonomy" id="141693"/>
    <lineage>
        <taxon>Bacteria</taxon>
        <taxon>Bacillati</taxon>
        <taxon>Actinomycetota</taxon>
        <taxon>Actinomycetes</taxon>
        <taxon>Streptosporangiales</taxon>
        <taxon>Nocardiopsidaceae</taxon>
        <taxon>Nocardiopsis</taxon>
    </lineage>
</organism>
<reference evidence="1 2" key="1">
    <citation type="journal article" date="2014" name="Int. J. Syst. Evol. Microbiol.">
        <title>Complete genome sequence of Corynebacterium casei LMG S-19264T (=DSM 44701T), isolated from a smear-ripened cheese.</title>
        <authorList>
            <consortium name="US DOE Joint Genome Institute (JGI-PGF)"/>
            <person name="Walter F."/>
            <person name="Albersmeier A."/>
            <person name="Kalinowski J."/>
            <person name="Ruckert C."/>
        </authorList>
    </citation>
    <scope>NUCLEOTIDE SEQUENCE [LARGE SCALE GENOMIC DNA]</scope>
    <source>
        <strain evidence="1 2">KCTC 19473</strain>
    </source>
</reference>
<accession>A0A919CE70</accession>
<sequence length="70" mass="7669">MAEILIDIDEAVLDRATRLLDTTTPTGTVDAALRAVASQDRAAALAEMRELVAEGGVDLDVLRDKRRYRN</sequence>
<dbReference type="EMBL" id="BMXL01000001">
    <property type="protein sequence ID" value="GHD14690.1"/>
    <property type="molecule type" value="Genomic_DNA"/>
</dbReference>
<dbReference type="Proteomes" id="UP000654947">
    <property type="component" value="Unassembled WGS sequence"/>
</dbReference>
<proteinExistence type="predicted"/>
<gene>
    <name evidence="1" type="ORF">GCM10007147_01020</name>
</gene>
<dbReference type="InterPro" id="IPR019239">
    <property type="entry name" value="VapB_antitoxin"/>
</dbReference>
<name>A0A919CE70_9ACTN</name>
<protein>
    <recommendedName>
        <fullName evidence="3">Type II toxin-antitoxin system VapB family antitoxin</fullName>
    </recommendedName>
</protein>
<keyword evidence="2" id="KW-1185">Reference proteome</keyword>
<evidence type="ECO:0000313" key="1">
    <source>
        <dbReference type="EMBL" id="GHD14690.1"/>
    </source>
</evidence>
<comment type="caution">
    <text evidence="1">The sequence shown here is derived from an EMBL/GenBank/DDBJ whole genome shotgun (WGS) entry which is preliminary data.</text>
</comment>
<dbReference type="AlphaFoldDB" id="A0A919CE70"/>
<dbReference type="Pfam" id="PF09957">
    <property type="entry name" value="VapB_antitoxin"/>
    <property type="match status" value="1"/>
</dbReference>